<dbReference type="SUPFAM" id="SSF46689">
    <property type="entry name" value="Homeodomain-like"/>
    <property type="match status" value="1"/>
</dbReference>
<evidence type="ECO:0000313" key="8">
    <source>
        <dbReference type="Proteomes" id="UP000262004"/>
    </source>
</evidence>
<dbReference type="RefSeq" id="WP_119335796.1">
    <property type="nucleotide sequence ID" value="NZ_AP018558.1"/>
</dbReference>
<evidence type="ECO:0000259" key="6">
    <source>
        <dbReference type="PROSITE" id="PS50045"/>
    </source>
</evidence>
<protein>
    <submittedName>
        <fullName evidence="7">Fis family transcriptional regulator</fullName>
    </submittedName>
</protein>
<evidence type="ECO:0000313" key="7">
    <source>
        <dbReference type="EMBL" id="BBD78140.1"/>
    </source>
</evidence>
<accession>A0A2Z6E0N4</accession>
<dbReference type="InterPro" id="IPR025662">
    <property type="entry name" value="Sigma_54_int_dom_ATP-bd_1"/>
</dbReference>
<dbReference type="OrthoDB" id="9761705at2"/>
<dbReference type="GO" id="GO:0005524">
    <property type="term" value="F:ATP binding"/>
    <property type="evidence" value="ECO:0007669"/>
    <property type="project" value="UniProtKB-KW"/>
</dbReference>
<gene>
    <name evidence="7" type="ORF">HPTL_1884</name>
</gene>
<dbReference type="FunFam" id="3.40.50.300:FF:000006">
    <property type="entry name" value="DNA-binding transcriptional regulator NtrC"/>
    <property type="match status" value="1"/>
</dbReference>
<dbReference type="PROSITE" id="PS00676">
    <property type="entry name" value="SIGMA54_INTERACT_2"/>
    <property type="match status" value="1"/>
</dbReference>
<dbReference type="Proteomes" id="UP000262004">
    <property type="component" value="Chromosome"/>
</dbReference>
<dbReference type="Pfam" id="PF08448">
    <property type="entry name" value="PAS_4"/>
    <property type="match status" value="1"/>
</dbReference>
<dbReference type="PROSITE" id="PS50045">
    <property type="entry name" value="SIGMA54_INTERACT_4"/>
    <property type="match status" value="1"/>
</dbReference>
<organism evidence="7 8">
    <name type="scientific">Hydrogenophilus thermoluteolus</name>
    <name type="common">Pseudomonas hydrogenothermophila</name>
    <dbReference type="NCBI Taxonomy" id="297"/>
    <lineage>
        <taxon>Bacteria</taxon>
        <taxon>Pseudomonadati</taxon>
        <taxon>Pseudomonadota</taxon>
        <taxon>Hydrogenophilia</taxon>
        <taxon>Hydrogenophilales</taxon>
        <taxon>Hydrogenophilaceae</taxon>
        <taxon>Hydrogenophilus</taxon>
    </lineage>
</organism>
<evidence type="ECO:0000256" key="2">
    <source>
        <dbReference type="ARBA" id="ARBA00022840"/>
    </source>
</evidence>
<dbReference type="AlphaFoldDB" id="A0A2Z6E0N4"/>
<dbReference type="InterPro" id="IPR035965">
    <property type="entry name" value="PAS-like_dom_sf"/>
</dbReference>
<dbReference type="InterPro" id="IPR025943">
    <property type="entry name" value="Sigma_54_int_dom_ATP-bd_2"/>
</dbReference>
<dbReference type="Gene3D" id="1.10.8.60">
    <property type="match status" value="1"/>
</dbReference>
<dbReference type="PROSITE" id="PS00688">
    <property type="entry name" value="SIGMA54_INTERACT_3"/>
    <property type="match status" value="1"/>
</dbReference>
<dbReference type="SUPFAM" id="SSF55785">
    <property type="entry name" value="PYP-like sensor domain (PAS domain)"/>
    <property type="match status" value="1"/>
</dbReference>
<dbReference type="SMART" id="SM00382">
    <property type="entry name" value="AAA"/>
    <property type="match status" value="1"/>
</dbReference>
<dbReference type="KEGG" id="htl:HPTL_1884"/>
<dbReference type="InterPro" id="IPR013656">
    <property type="entry name" value="PAS_4"/>
</dbReference>
<keyword evidence="3" id="KW-0805">Transcription regulation</keyword>
<name>A0A2Z6E0N4_HYDTE</name>
<dbReference type="Gene3D" id="3.30.450.20">
    <property type="entry name" value="PAS domain"/>
    <property type="match status" value="1"/>
</dbReference>
<dbReference type="GO" id="GO:0006355">
    <property type="term" value="P:regulation of DNA-templated transcription"/>
    <property type="evidence" value="ECO:0007669"/>
    <property type="project" value="InterPro"/>
</dbReference>
<dbReference type="InterPro" id="IPR058031">
    <property type="entry name" value="AAA_lid_NorR"/>
</dbReference>
<dbReference type="InterPro" id="IPR002078">
    <property type="entry name" value="Sigma_54_int"/>
</dbReference>
<evidence type="ECO:0000256" key="3">
    <source>
        <dbReference type="ARBA" id="ARBA00023015"/>
    </source>
</evidence>
<sequence>MTATDPSHELGALVAWLDAQESPYVVIDRDYRVVAANPAYRELMGPFGEATTCYRLSHHYDVPCDRAGETCPLQTALRTGTKARTVHRHHTTDGERYVTIELTPLPDQTGTIRWLVERQQPLPIDRHGETGTQLIGQSPAFRRMVELIDRVARANAAVLLQGESGTGKELIAQAIHRMSHRADKPFVAVDCSGIPETLFESELFGHEKGAFTGATQRKIGLVEAADGGTLFLDELGDIPLSMQVKLLRLLETGTFRRLGSTELRTTDIRLISATHQPLAAMVREGRFRQDLFYRVNTFPIRVPPLRERTGDIPPLTAALLKRIVPEKPPTVTPDAMALLEAYHYPGNVRELRNILERAVLLSDGQTIRAEDLPDEVRFRSAEALVPQASQGAGHAVDALDDARLRRLAETFPGPRRALAAHLGISERTLYRRLAALGIARRKPGKK</sequence>
<dbReference type="Gene3D" id="3.40.50.300">
    <property type="entry name" value="P-loop containing nucleotide triphosphate hydrolases"/>
    <property type="match status" value="1"/>
</dbReference>
<dbReference type="InterPro" id="IPR003593">
    <property type="entry name" value="AAA+_ATPase"/>
</dbReference>
<dbReference type="InterPro" id="IPR027417">
    <property type="entry name" value="P-loop_NTPase"/>
</dbReference>
<proteinExistence type="predicted"/>
<dbReference type="InterPro" id="IPR009057">
    <property type="entry name" value="Homeodomain-like_sf"/>
</dbReference>
<dbReference type="CDD" id="cd00009">
    <property type="entry name" value="AAA"/>
    <property type="match status" value="1"/>
</dbReference>
<dbReference type="Pfam" id="PF25601">
    <property type="entry name" value="AAA_lid_14"/>
    <property type="match status" value="1"/>
</dbReference>
<dbReference type="SUPFAM" id="SSF52540">
    <property type="entry name" value="P-loop containing nucleoside triphosphate hydrolases"/>
    <property type="match status" value="1"/>
</dbReference>
<evidence type="ECO:0000256" key="1">
    <source>
        <dbReference type="ARBA" id="ARBA00022741"/>
    </source>
</evidence>
<keyword evidence="1" id="KW-0547">Nucleotide-binding</keyword>
<dbReference type="PANTHER" id="PTHR32071">
    <property type="entry name" value="TRANSCRIPTIONAL REGULATORY PROTEIN"/>
    <property type="match status" value="1"/>
</dbReference>
<reference evidence="7 8" key="1">
    <citation type="submission" date="2018-04" db="EMBL/GenBank/DDBJ databases">
        <title>Complete genome sequence of Hydrogenophilus thermoluteolus TH-1.</title>
        <authorList>
            <person name="Arai H."/>
        </authorList>
    </citation>
    <scope>NUCLEOTIDE SEQUENCE [LARGE SCALE GENOMIC DNA]</scope>
    <source>
        <strain evidence="7 8">TH-1</strain>
    </source>
</reference>
<dbReference type="PROSITE" id="PS00675">
    <property type="entry name" value="SIGMA54_INTERACT_1"/>
    <property type="match status" value="1"/>
</dbReference>
<keyword evidence="4" id="KW-0238">DNA-binding</keyword>
<keyword evidence="5" id="KW-0804">Transcription</keyword>
<evidence type="ECO:0000256" key="5">
    <source>
        <dbReference type="ARBA" id="ARBA00023163"/>
    </source>
</evidence>
<dbReference type="EMBL" id="AP018558">
    <property type="protein sequence ID" value="BBD78140.1"/>
    <property type="molecule type" value="Genomic_DNA"/>
</dbReference>
<evidence type="ECO:0000256" key="4">
    <source>
        <dbReference type="ARBA" id="ARBA00023125"/>
    </source>
</evidence>
<keyword evidence="2" id="KW-0067">ATP-binding</keyword>
<dbReference type="InterPro" id="IPR025944">
    <property type="entry name" value="Sigma_54_int_dom_CS"/>
</dbReference>
<keyword evidence="8" id="KW-1185">Reference proteome</keyword>
<dbReference type="GO" id="GO:0003677">
    <property type="term" value="F:DNA binding"/>
    <property type="evidence" value="ECO:0007669"/>
    <property type="project" value="UniProtKB-KW"/>
</dbReference>
<feature type="domain" description="Sigma-54 factor interaction" evidence="6">
    <location>
        <begin position="134"/>
        <end position="360"/>
    </location>
</feature>
<dbReference type="Pfam" id="PF00158">
    <property type="entry name" value="Sigma54_activat"/>
    <property type="match status" value="1"/>
</dbReference>